<keyword evidence="10" id="KW-0813">Transport</keyword>
<dbReference type="PANTHER" id="PTHR28259">
    <property type="entry name" value="FLUORIDE EXPORT PROTEIN 1-RELATED"/>
    <property type="match status" value="1"/>
</dbReference>
<gene>
    <name evidence="10" type="primary">fluC</name>
    <name evidence="10" type="synonym">crcB</name>
    <name evidence="11" type="ORF">NBRC111893_1452</name>
</gene>
<proteinExistence type="inferred from homology"/>
<evidence type="ECO:0000313" key="11">
    <source>
        <dbReference type="EMBL" id="GAY73306.1"/>
    </source>
</evidence>
<comment type="caution">
    <text evidence="11">The sequence shown here is derived from an EMBL/GenBank/DDBJ whole genome shotgun (WGS) entry which is preliminary data.</text>
</comment>
<dbReference type="GO" id="GO:0005886">
    <property type="term" value="C:plasma membrane"/>
    <property type="evidence" value="ECO:0007669"/>
    <property type="project" value="UniProtKB-SubCell"/>
</dbReference>
<feature type="transmembrane region" description="Helical" evidence="10">
    <location>
        <begin position="64"/>
        <end position="88"/>
    </location>
</feature>
<evidence type="ECO:0000256" key="10">
    <source>
        <dbReference type="HAMAP-Rule" id="MF_00454"/>
    </source>
</evidence>
<protein>
    <recommendedName>
        <fullName evidence="10">Fluoride-specific ion channel FluC</fullName>
    </recommendedName>
</protein>
<evidence type="ECO:0000256" key="1">
    <source>
        <dbReference type="ARBA" id="ARBA00004651"/>
    </source>
</evidence>
<dbReference type="RefSeq" id="WP_125008353.1">
    <property type="nucleotide sequence ID" value="NZ_BEXA01000003.1"/>
</dbReference>
<dbReference type="Pfam" id="PF02537">
    <property type="entry name" value="CRCB"/>
    <property type="match status" value="1"/>
</dbReference>
<reference evidence="11 12" key="1">
    <citation type="submission" date="2017-11" db="EMBL/GenBank/DDBJ databases">
        <title>Draft Genome Sequence of Lactobacillus curieae NBRC 111893 isolated from Koso, a Japanese sugar-Vegetable Fermented Beverage.</title>
        <authorList>
            <person name="Chiou T.Y."/>
            <person name="Oshima K."/>
            <person name="Suda W."/>
            <person name="Hattori M."/>
            <person name="Takahashi T."/>
        </authorList>
    </citation>
    <scope>NUCLEOTIDE SEQUENCE [LARGE SCALE GENOMIC DNA]</scope>
    <source>
        <strain evidence="11 12">NBRC111893</strain>
    </source>
</reference>
<keyword evidence="10" id="KW-0406">Ion transport</keyword>
<dbReference type="AlphaFoldDB" id="A0A401FLX0"/>
<evidence type="ECO:0000256" key="2">
    <source>
        <dbReference type="ARBA" id="ARBA00022475"/>
    </source>
</evidence>
<sequence length="116" mass="12608">MNSYLLIGLGAAVGAVARYDVTKLINRHKETIFPTATLIINLLGAFLLGIFTTHLIHDPSWLSLLGTGLCGGFTTFSTMANECLIMWQERTFHALLWYLSLTIIGGIGLATLGLLI</sequence>
<evidence type="ECO:0000256" key="6">
    <source>
        <dbReference type="ARBA" id="ARBA00023303"/>
    </source>
</evidence>
<keyword evidence="10" id="KW-0479">Metal-binding</keyword>
<organism evidence="11 12">
    <name type="scientific">Lentilactobacillus kosonis</name>
    <dbReference type="NCBI Taxonomy" id="2810561"/>
    <lineage>
        <taxon>Bacteria</taxon>
        <taxon>Bacillati</taxon>
        <taxon>Bacillota</taxon>
        <taxon>Bacilli</taxon>
        <taxon>Lactobacillales</taxon>
        <taxon>Lactobacillaceae</taxon>
        <taxon>Lentilactobacillus</taxon>
    </lineage>
</organism>
<dbReference type="EMBL" id="BEXA01000003">
    <property type="protein sequence ID" value="GAY73306.1"/>
    <property type="molecule type" value="Genomic_DNA"/>
</dbReference>
<evidence type="ECO:0000256" key="4">
    <source>
        <dbReference type="ARBA" id="ARBA00022989"/>
    </source>
</evidence>
<evidence type="ECO:0000256" key="9">
    <source>
        <dbReference type="ARBA" id="ARBA00049940"/>
    </source>
</evidence>
<dbReference type="GO" id="GO:0046872">
    <property type="term" value="F:metal ion binding"/>
    <property type="evidence" value="ECO:0007669"/>
    <property type="project" value="UniProtKB-KW"/>
</dbReference>
<dbReference type="NCBIfam" id="TIGR00494">
    <property type="entry name" value="crcB"/>
    <property type="match status" value="1"/>
</dbReference>
<comment type="similarity">
    <text evidence="7 10">Belongs to the fluoride channel Fluc/FEX (TC 1.A.43) family.</text>
</comment>
<name>A0A401FLX0_9LACO</name>
<keyword evidence="12" id="KW-1185">Reference proteome</keyword>
<keyword evidence="10" id="KW-0915">Sodium</keyword>
<feature type="transmembrane region" description="Helical" evidence="10">
    <location>
        <begin position="94"/>
        <end position="115"/>
    </location>
</feature>
<accession>A0A401FLX0</accession>
<dbReference type="GO" id="GO:0140114">
    <property type="term" value="P:cellular detoxification of fluoride"/>
    <property type="evidence" value="ECO:0007669"/>
    <property type="project" value="UniProtKB-UniRule"/>
</dbReference>
<feature type="binding site" evidence="10">
    <location>
        <position position="74"/>
    </location>
    <ligand>
        <name>Na(+)</name>
        <dbReference type="ChEBI" id="CHEBI:29101"/>
        <note>structural</note>
    </ligand>
</feature>
<evidence type="ECO:0000256" key="7">
    <source>
        <dbReference type="ARBA" id="ARBA00035120"/>
    </source>
</evidence>
<evidence type="ECO:0000256" key="8">
    <source>
        <dbReference type="ARBA" id="ARBA00035585"/>
    </source>
</evidence>
<feature type="binding site" evidence="10">
    <location>
        <position position="71"/>
    </location>
    <ligand>
        <name>Na(+)</name>
        <dbReference type="ChEBI" id="CHEBI:29101"/>
        <note>structural</note>
    </ligand>
</feature>
<comment type="function">
    <text evidence="9 10">Fluoride-specific ion channel. Important for reducing fluoride concentration in the cell, thus reducing its toxicity.</text>
</comment>
<feature type="transmembrane region" description="Helical" evidence="10">
    <location>
        <begin position="33"/>
        <end position="52"/>
    </location>
</feature>
<comment type="subcellular location">
    <subcellularLocation>
        <location evidence="1 10">Cell membrane</location>
        <topology evidence="1 10">Multi-pass membrane protein</topology>
    </subcellularLocation>
</comment>
<comment type="activity regulation">
    <text evidence="10">Na(+) is not transported, but it plays an essential structural role and its presence is essential for fluoride channel function.</text>
</comment>
<dbReference type="HAMAP" id="MF_00454">
    <property type="entry name" value="FluC"/>
    <property type="match status" value="1"/>
</dbReference>
<keyword evidence="6 10" id="KW-0407">Ion channel</keyword>
<evidence type="ECO:0000256" key="3">
    <source>
        <dbReference type="ARBA" id="ARBA00022692"/>
    </source>
</evidence>
<keyword evidence="3 10" id="KW-0812">Transmembrane</keyword>
<keyword evidence="2 10" id="KW-1003">Cell membrane</keyword>
<dbReference type="OrthoDB" id="9815830at2"/>
<dbReference type="InterPro" id="IPR003691">
    <property type="entry name" value="FluC"/>
</dbReference>
<dbReference type="GO" id="GO:0062054">
    <property type="term" value="F:fluoride channel activity"/>
    <property type="evidence" value="ECO:0007669"/>
    <property type="project" value="UniProtKB-UniRule"/>
</dbReference>
<comment type="catalytic activity">
    <reaction evidence="8">
        <text>fluoride(in) = fluoride(out)</text>
        <dbReference type="Rhea" id="RHEA:76159"/>
        <dbReference type="ChEBI" id="CHEBI:17051"/>
    </reaction>
    <physiologicalReaction direction="left-to-right" evidence="8">
        <dbReference type="Rhea" id="RHEA:76160"/>
    </physiologicalReaction>
</comment>
<evidence type="ECO:0000256" key="5">
    <source>
        <dbReference type="ARBA" id="ARBA00023136"/>
    </source>
</evidence>
<evidence type="ECO:0000313" key="12">
    <source>
        <dbReference type="Proteomes" id="UP000286974"/>
    </source>
</evidence>
<keyword evidence="5 10" id="KW-0472">Membrane</keyword>
<keyword evidence="4 10" id="KW-1133">Transmembrane helix</keyword>
<dbReference type="PANTHER" id="PTHR28259:SF1">
    <property type="entry name" value="FLUORIDE EXPORT PROTEIN 1-RELATED"/>
    <property type="match status" value="1"/>
</dbReference>
<dbReference type="Proteomes" id="UP000286974">
    <property type="component" value="Unassembled WGS sequence"/>
</dbReference>